<dbReference type="Gene3D" id="3.40.50.620">
    <property type="entry name" value="HUPs"/>
    <property type="match status" value="1"/>
</dbReference>
<dbReference type="InterPro" id="IPR036134">
    <property type="entry name" value="Crypto/Photolyase_FAD-like_sf"/>
</dbReference>
<evidence type="ECO:0000256" key="4">
    <source>
        <dbReference type="ARBA" id="ARBA00022827"/>
    </source>
</evidence>
<keyword evidence="5 6" id="KW-0157">Chromophore</keyword>
<dbReference type="InterPro" id="IPR018394">
    <property type="entry name" value="DNA_photolyase_1_CS_C"/>
</dbReference>
<dbReference type="PANTHER" id="PTHR11455:SF9">
    <property type="entry name" value="CRYPTOCHROME CIRCADIAN CLOCK 5 ISOFORM X1"/>
    <property type="match status" value="1"/>
</dbReference>
<sequence length="481" mass="53346">MNPPDTLAAPVIAWFRQDLRLADNPALAAAVESGRPIIPLYILDETPGIRPMGAASLWWLDKSLRALGEDLARAGAPLILRRGAAETVLDNLIAETGAGHMVWNRLYDAGSMARDRAIKARLSARGLTVQSFNSALLNEPWMVQTEAGDFYKVFTPYWRAARDQVEDRPALPPPSRLTGCNPRSERLEDWGLHPRNPDWSVGFTAWTPGEAGAHAALKRFLGKALRGYASGRDRPGLASVSRLSPHLHFGEIGPLQIWRAVQARVAAGDSLDGAAKFLSEIGWREFNHHLLFHNPDLARRNFRPEFDAIAWRDHPEDLDAWRQGRTGYPLVDAGMRELRATGYMHNRARMVAASFLVKDLMIDWRVGEAWFWDTLVDADLAQNAANWQWVAGSGADASPYFRVFNPIRQGERFDPCGNYIRRWIPELAGLSNAVLHAPWTARPDQLSAAGVVLGQTYPRPILDHAAARDRALAAYAALGAA</sequence>
<dbReference type="EC" id="4.1.99.3" evidence="8"/>
<comment type="cofactor">
    <cofactor evidence="1">
        <name>(6R)-5,10-methylene-5,6,7,8-tetrahydrofolate</name>
        <dbReference type="ChEBI" id="CHEBI:15636"/>
    </cofactor>
</comment>
<evidence type="ECO:0000259" key="7">
    <source>
        <dbReference type="PROSITE" id="PS51645"/>
    </source>
</evidence>
<comment type="cofactor">
    <cofactor evidence="2">
        <name>FAD</name>
        <dbReference type="ChEBI" id="CHEBI:57692"/>
    </cofactor>
</comment>
<dbReference type="InterPro" id="IPR005101">
    <property type="entry name" value="Cryptochr/Photolyase_FAD-bd"/>
</dbReference>
<keyword evidence="4 6" id="KW-0274">FAD</keyword>
<dbReference type="EMBL" id="JAUSVS010000001">
    <property type="protein sequence ID" value="MDQ0463179.1"/>
    <property type="molecule type" value="Genomic_DNA"/>
</dbReference>
<evidence type="ECO:0000256" key="5">
    <source>
        <dbReference type="ARBA" id="ARBA00022991"/>
    </source>
</evidence>
<dbReference type="RefSeq" id="WP_307346617.1">
    <property type="nucleotide sequence ID" value="NZ_JAUSVS010000001.1"/>
</dbReference>
<dbReference type="PANTHER" id="PTHR11455">
    <property type="entry name" value="CRYPTOCHROME"/>
    <property type="match status" value="1"/>
</dbReference>
<dbReference type="SUPFAM" id="SSF48173">
    <property type="entry name" value="Cryptochrome/photolyase FAD-binding domain"/>
    <property type="match status" value="1"/>
</dbReference>
<evidence type="ECO:0000313" key="9">
    <source>
        <dbReference type="Proteomes" id="UP001228905"/>
    </source>
</evidence>
<evidence type="ECO:0000256" key="1">
    <source>
        <dbReference type="ARBA" id="ARBA00001932"/>
    </source>
</evidence>
<dbReference type="Proteomes" id="UP001228905">
    <property type="component" value="Unassembled WGS sequence"/>
</dbReference>
<evidence type="ECO:0000256" key="2">
    <source>
        <dbReference type="ARBA" id="ARBA00001974"/>
    </source>
</evidence>
<evidence type="ECO:0000256" key="3">
    <source>
        <dbReference type="ARBA" id="ARBA00022630"/>
    </source>
</evidence>
<keyword evidence="3 6" id="KW-0285">Flavoprotein</keyword>
<evidence type="ECO:0000256" key="6">
    <source>
        <dbReference type="RuleBase" id="RU004182"/>
    </source>
</evidence>
<protein>
    <submittedName>
        <fullName evidence="8">Deoxyribodipyrimidine photo-lyase</fullName>
        <ecNumber evidence="8">4.1.99.3</ecNumber>
    </submittedName>
</protein>
<dbReference type="Gene3D" id="1.25.40.80">
    <property type="match status" value="1"/>
</dbReference>
<dbReference type="InterPro" id="IPR014729">
    <property type="entry name" value="Rossmann-like_a/b/a_fold"/>
</dbReference>
<organism evidence="8 9">
    <name type="scientific">Caulobacter ginsengisoli</name>
    <dbReference type="NCBI Taxonomy" id="400775"/>
    <lineage>
        <taxon>Bacteria</taxon>
        <taxon>Pseudomonadati</taxon>
        <taxon>Pseudomonadota</taxon>
        <taxon>Alphaproteobacteria</taxon>
        <taxon>Caulobacterales</taxon>
        <taxon>Caulobacteraceae</taxon>
        <taxon>Caulobacter</taxon>
    </lineage>
</organism>
<proteinExistence type="inferred from homology"/>
<dbReference type="PROSITE" id="PS00691">
    <property type="entry name" value="DNA_PHOTOLYASES_1_2"/>
    <property type="match status" value="1"/>
</dbReference>
<comment type="caution">
    <text evidence="8">The sequence shown here is derived from an EMBL/GenBank/DDBJ whole genome shotgun (WGS) entry which is preliminary data.</text>
</comment>
<dbReference type="InterPro" id="IPR002081">
    <property type="entry name" value="Cryptochrome/DNA_photolyase_1"/>
</dbReference>
<feature type="domain" description="Photolyase/cryptochrome alpha/beta" evidence="7">
    <location>
        <begin position="9"/>
        <end position="137"/>
    </location>
</feature>
<dbReference type="GO" id="GO:0003904">
    <property type="term" value="F:deoxyribodipyrimidine photo-lyase activity"/>
    <property type="evidence" value="ECO:0007669"/>
    <property type="project" value="UniProtKB-EC"/>
</dbReference>
<reference evidence="8 9" key="1">
    <citation type="submission" date="2023-07" db="EMBL/GenBank/DDBJ databases">
        <title>Genomic Encyclopedia of Type Strains, Phase IV (KMG-IV): sequencing the most valuable type-strain genomes for metagenomic binning, comparative biology and taxonomic classification.</title>
        <authorList>
            <person name="Goeker M."/>
        </authorList>
    </citation>
    <scope>NUCLEOTIDE SEQUENCE [LARGE SCALE GENOMIC DNA]</scope>
    <source>
        <strain evidence="8 9">DSM 18695</strain>
    </source>
</reference>
<dbReference type="Gene3D" id="1.10.579.10">
    <property type="entry name" value="DNA Cyclobutane Dipyrimidine Photolyase, subunit A, domain 3"/>
    <property type="match status" value="1"/>
</dbReference>
<accession>A0ABU0IMD9</accession>
<dbReference type="Pfam" id="PF00875">
    <property type="entry name" value="DNA_photolyase"/>
    <property type="match status" value="1"/>
</dbReference>
<keyword evidence="9" id="KW-1185">Reference proteome</keyword>
<dbReference type="Pfam" id="PF03441">
    <property type="entry name" value="FAD_binding_7"/>
    <property type="match status" value="1"/>
</dbReference>
<keyword evidence="8" id="KW-0456">Lyase</keyword>
<comment type="similarity">
    <text evidence="6">Belongs to the DNA photolyase family.</text>
</comment>
<dbReference type="PROSITE" id="PS00394">
    <property type="entry name" value="DNA_PHOTOLYASES_1_1"/>
    <property type="match status" value="1"/>
</dbReference>
<evidence type="ECO:0000313" key="8">
    <source>
        <dbReference type="EMBL" id="MDQ0463179.1"/>
    </source>
</evidence>
<dbReference type="PROSITE" id="PS51645">
    <property type="entry name" value="PHR_CRY_ALPHA_BETA"/>
    <property type="match status" value="1"/>
</dbReference>
<dbReference type="InterPro" id="IPR036155">
    <property type="entry name" value="Crypto/Photolyase_N_sf"/>
</dbReference>
<dbReference type="PRINTS" id="PR00147">
    <property type="entry name" value="DNAPHOTLYASE"/>
</dbReference>
<name>A0ABU0IMD9_9CAUL</name>
<dbReference type="InterPro" id="IPR006050">
    <property type="entry name" value="DNA_photolyase_N"/>
</dbReference>
<dbReference type="SUPFAM" id="SSF52425">
    <property type="entry name" value="Cryptochrome/photolyase, N-terminal domain"/>
    <property type="match status" value="1"/>
</dbReference>
<gene>
    <name evidence="8" type="ORF">QO010_000927</name>
</gene>